<dbReference type="PANTHER" id="PTHR43785">
    <property type="entry name" value="GAMMA-GLUTAMYLPUTRESCINE SYNTHETASE"/>
    <property type="match status" value="1"/>
</dbReference>
<feature type="domain" description="GS beta-grasp" evidence="7">
    <location>
        <begin position="16"/>
        <end position="100"/>
    </location>
</feature>
<dbReference type="OrthoDB" id="9807095at2"/>
<organism evidence="9 10">
    <name type="scientific">Eubacterium cellulosolvens (strain ATCC 43171 / JCM 9499 / 6)</name>
    <name type="common">Cillobacterium cellulosolvens</name>
    <dbReference type="NCBI Taxonomy" id="633697"/>
    <lineage>
        <taxon>Bacteria</taxon>
        <taxon>Bacillati</taxon>
        <taxon>Bacillota</taxon>
        <taxon>Clostridia</taxon>
        <taxon>Eubacteriales</taxon>
        <taxon>Eubacteriaceae</taxon>
        <taxon>Eubacterium</taxon>
    </lineage>
</organism>
<dbReference type="AlphaFoldDB" id="I5ATP8"/>
<proteinExistence type="inferred from homology"/>
<dbReference type="EMBL" id="CM001487">
    <property type="protein sequence ID" value="EIM57171.1"/>
    <property type="molecule type" value="Genomic_DNA"/>
</dbReference>
<comment type="similarity">
    <text evidence="1 5 6">Belongs to the glutamine synthetase family.</text>
</comment>
<dbReference type="Gene3D" id="3.10.20.70">
    <property type="entry name" value="Glutamine synthetase, N-terminal domain"/>
    <property type="match status" value="1"/>
</dbReference>
<evidence type="ECO:0000256" key="4">
    <source>
        <dbReference type="ARBA" id="ARBA00022840"/>
    </source>
</evidence>
<dbReference type="GO" id="GO:0004356">
    <property type="term" value="F:glutamine synthetase activity"/>
    <property type="evidence" value="ECO:0007669"/>
    <property type="project" value="InterPro"/>
</dbReference>
<name>I5ATP8_EUBC6</name>
<dbReference type="HOGENOM" id="CLU_017290_1_3_9"/>
<dbReference type="GO" id="GO:0005524">
    <property type="term" value="F:ATP binding"/>
    <property type="evidence" value="ECO:0007669"/>
    <property type="project" value="UniProtKB-KW"/>
</dbReference>
<evidence type="ECO:0000313" key="10">
    <source>
        <dbReference type="Proteomes" id="UP000005753"/>
    </source>
</evidence>
<evidence type="ECO:0000259" key="7">
    <source>
        <dbReference type="PROSITE" id="PS51986"/>
    </source>
</evidence>
<gene>
    <name evidence="9" type="ORF">EubceDRAFT1_1359</name>
</gene>
<dbReference type="InterPro" id="IPR014746">
    <property type="entry name" value="Gln_synth/guanido_kin_cat_dom"/>
</dbReference>
<dbReference type="eggNOG" id="COG0174">
    <property type="taxonomic scope" value="Bacteria"/>
</dbReference>
<evidence type="ECO:0000259" key="8">
    <source>
        <dbReference type="PROSITE" id="PS51987"/>
    </source>
</evidence>
<keyword evidence="3" id="KW-0547">Nucleotide-binding</keyword>
<dbReference type="SMART" id="SM01230">
    <property type="entry name" value="Gln-synt_C"/>
    <property type="match status" value="1"/>
</dbReference>
<reference evidence="9 10" key="1">
    <citation type="submission" date="2010-08" db="EMBL/GenBank/DDBJ databases">
        <authorList>
            <consortium name="US DOE Joint Genome Institute (JGI-PGF)"/>
            <person name="Lucas S."/>
            <person name="Copeland A."/>
            <person name="Lapidus A."/>
            <person name="Cheng J.-F."/>
            <person name="Bruce D."/>
            <person name="Goodwin L."/>
            <person name="Pitluck S."/>
            <person name="Land M.L."/>
            <person name="Hauser L."/>
            <person name="Chang Y.-J."/>
            <person name="Anderson I.J."/>
            <person name="Johnson E."/>
            <person name="Mulhopadhyay B."/>
            <person name="Kyrpides N."/>
            <person name="Woyke T.J."/>
        </authorList>
    </citation>
    <scope>NUCLEOTIDE SEQUENCE [LARGE SCALE GENOMIC DNA]</scope>
    <source>
        <strain evidence="9 10">6</strain>
    </source>
</reference>
<dbReference type="InterPro" id="IPR008146">
    <property type="entry name" value="Gln_synth_cat_dom"/>
</dbReference>
<dbReference type="PROSITE" id="PS51987">
    <property type="entry name" value="GS_CATALYTIC"/>
    <property type="match status" value="1"/>
</dbReference>
<feature type="domain" description="GS catalytic" evidence="8">
    <location>
        <begin position="107"/>
        <end position="433"/>
    </location>
</feature>
<protein>
    <submittedName>
        <fullName evidence="9">Glutamine synthetase</fullName>
    </submittedName>
</protein>
<dbReference type="SUPFAM" id="SSF54368">
    <property type="entry name" value="Glutamine synthetase, N-terminal domain"/>
    <property type="match status" value="1"/>
</dbReference>
<evidence type="ECO:0000256" key="2">
    <source>
        <dbReference type="ARBA" id="ARBA00022598"/>
    </source>
</evidence>
<dbReference type="STRING" id="633697.EubceDRAFT1_1359"/>
<sequence>MGRYTKEDIFRMVEEEDVEFIRLQFSDIFGMTKNVAVTVSQLERALNNEYVFDPSAIHGFEEIGEEIYLKPDLNSFEIYPWRPQTGKVARMFCDLIDENGNPFVGDSRRVLRNVLTEAADMGYTFDIRPELEFFLFHTDEEGRPTTITHEDAGYYDVAPLDLAENVRRDIILTLEDMNFQILGSHHEISPAQHEIDFVEDRADRVADAVMTFKMAVKTIAKKHGLYATFLPKPTEGVNGSGMHVNVFCRDCLGKNLFRNDEDEILSELGRQFVAGLIEHSRAITLLTNPIVNSYKRLIPGFDAPTDVIWSDNLSDRSAVINVPHRSGDSTRIEYRSPDGVCNPYLAFAVIIAAGLDGIKRGLNAPEMGETTGSNRHLPETLGEAMEAYEQDPLIREVLGDYIFTRYRDEKMQEWKEFRSVVTNWELERYLGRC</sequence>
<dbReference type="InterPro" id="IPR008147">
    <property type="entry name" value="Gln_synt_N"/>
</dbReference>
<evidence type="ECO:0000313" key="9">
    <source>
        <dbReference type="EMBL" id="EIM57171.1"/>
    </source>
</evidence>
<dbReference type="PANTHER" id="PTHR43785:SF12">
    <property type="entry name" value="TYPE-1 GLUTAMINE SYNTHETASE 2"/>
    <property type="match status" value="1"/>
</dbReference>
<reference evidence="9 10" key="2">
    <citation type="submission" date="2012-02" db="EMBL/GenBank/DDBJ databases">
        <title>Improved High-Quality Draft sequence of Eubacterium cellulosolvens 6.</title>
        <authorList>
            <consortium name="US DOE Joint Genome Institute"/>
            <person name="Lucas S."/>
            <person name="Han J."/>
            <person name="Lapidus A."/>
            <person name="Cheng J.-F."/>
            <person name="Goodwin L."/>
            <person name="Pitluck S."/>
            <person name="Peters L."/>
            <person name="Mikhailova N."/>
            <person name="Gu W."/>
            <person name="Detter J.C."/>
            <person name="Han C."/>
            <person name="Tapia R."/>
            <person name="Land M."/>
            <person name="Hauser L."/>
            <person name="Kyrpides N."/>
            <person name="Ivanova N."/>
            <person name="Pagani I."/>
            <person name="Johnson E."/>
            <person name="Mukhopadhyay B."/>
            <person name="Anderson I."/>
            <person name="Woyke T."/>
        </authorList>
    </citation>
    <scope>NUCLEOTIDE SEQUENCE [LARGE SCALE GENOMIC DNA]</scope>
    <source>
        <strain evidence="9 10">6</strain>
    </source>
</reference>
<dbReference type="Gene3D" id="3.30.590.10">
    <property type="entry name" value="Glutamine synthetase/guanido kinase, catalytic domain"/>
    <property type="match status" value="1"/>
</dbReference>
<accession>I5ATP8</accession>
<evidence type="ECO:0000256" key="6">
    <source>
        <dbReference type="RuleBase" id="RU000384"/>
    </source>
</evidence>
<dbReference type="Pfam" id="PF03951">
    <property type="entry name" value="Gln-synt_N"/>
    <property type="match status" value="1"/>
</dbReference>
<dbReference type="GO" id="GO:0006542">
    <property type="term" value="P:glutamine biosynthetic process"/>
    <property type="evidence" value="ECO:0007669"/>
    <property type="project" value="InterPro"/>
</dbReference>
<dbReference type="SUPFAM" id="SSF55931">
    <property type="entry name" value="Glutamine synthetase/guanido kinase"/>
    <property type="match status" value="1"/>
</dbReference>
<evidence type="ECO:0000256" key="1">
    <source>
        <dbReference type="ARBA" id="ARBA00009897"/>
    </source>
</evidence>
<keyword evidence="2" id="KW-0436">Ligase</keyword>
<dbReference type="PROSITE" id="PS51986">
    <property type="entry name" value="GS_BETA_GRASP"/>
    <property type="match status" value="1"/>
</dbReference>
<evidence type="ECO:0000256" key="5">
    <source>
        <dbReference type="PROSITE-ProRule" id="PRU01330"/>
    </source>
</evidence>
<keyword evidence="4" id="KW-0067">ATP-binding</keyword>
<dbReference type="Proteomes" id="UP000005753">
    <property type="component" value="Chromosome"/>
</dbReference>
<dbReference type="InterPro" id="IPR036651">
    <property type="entry name" value="Gln_synt_N_sf"/>
</dbReference>
<dbReference type="Pfam" id="PF00120">
    <property type="entry name" value="Gln-synt_C"/>
    <property type="match status" value="1"/>
</dbReference>
<keyword evidence="10" id="KW-1185">Reference proteome</keyword>
<evidence type="ECO:0000256" key="3">
    <source>
        <dbReference type="ARBA" id="ARBA00022741"/>
    </source>
</evidence>